<gene>
    <name evidence="1" type="ORF">IAA16_06415</name>
</gene>
<dbReference type="PANTHER" id="PTHR11122:SF13">
    <property type="entry name" value="GLUCOSE-6-PHOSPHATE 1-EPIMERASE"/>
    <property type="match status" value="1"/>
</dbReference>
<dbReference type="Proteomes" id="UP000823914">
    <property type="component" value="Unassembled WGS sequence"/>
</dbReference>
<dbReference type="AlphaFoldDB" id="A0A9E2L3P9"/>
<dbReference type="Gene3D" id="2.70.98.10">
    <property type="match status" value="1"/>
</dbReference>
<accession>A0A9E2L3P9</accession>
<dbReference type="InterPro" id="IPR011013">
    <property type="entry name" value="Gal_mutarotase_sf_dom"/>
</dbReference>
<dbReference type="GO" id="GO:0030246">
    <property type="term" value="F:carbohydrate binding"/>
    <property type="evidence" value="ECO:0007669"/>
    <property type="project" value="InterPro"/>
</dbReference>
<dbReference type="GO" id="GO:0016853">
    <property type="term" value="F:isomerase activity"/>
    <property type="evidence" value="ECO:0007669"/>
    <property type="project" value="InterPro"/>
</dbReference>
<dbReference type="EMBL" id="JAHLFV010000154">
    <property type="protein sequence ID" value="MBU3850182.1"/>
    <property type="molecule type" value="Genomic_DNA"/>
</dbReference>
<sequence>MKVRLKNDFLQVEIDTKGAELHSVKRIKDGKEYLWCGNPEVWRFHAPILFPITGRLKEGYMIWEEKKYTMPNHGFARDLEHSLVESSETRAVFRLTENEETLKAYPWSFVFETEYVLEGEKVSFKTTVKNSDNKDILFGLGSHTALLCPQNTEKESAENYVLEFEKEEDIQQIIPAEDAFLKSAQKDKQILVTEKYPHVNHREIVLKDNFFGDGHILTGLTSSWIALVHKVSGEKVKVNVKDYPYVVLWQNPGKCRFVCIEPWFGLPDFTNTKHLWEEKFGLNRLKPGESFTSDQSLTFSR</sequence>
<reference evidence="1" key="1">
    <citation type="journal article" date="2021" name="PeerJ">
        <title>Extensive microbial diversity within the chicken gut microbiome revealed by metagenomics and culture.</title>
        <authorList>
            <person name="Gilroy R."/>
            <person name="Ravi A."/>
            <person name="Getino M."/>
            <person name="Pursley I."/>
            <person name="Horton D.L."/>
            <person name="Alikhan N.F."/>
            <person name="Baker D."/>
            <person name="Gharbi K."/>
            <person name="Hall N."/>
            <person name="Watson M."/>
            <person name="Adriaenssens E.M."/>
            <person name="Foster-Nyarko E."/>
            <person name="Jarju S."/>
            <person name="Secka A."/>
            <person name="Antonio M."/>
            <person name="Oren A."/>
            <person name="Chaudhuri R.R."/>
            <person name="La Ragione R."/>
            <person name="Hildebrand F."/>
            <person name="Pallen M.J."/>
        </authorList>
    </citation>
    <scope>NUCLEOTIDE SEQUENCE</scope>
    <source>
        <strain evidence="1">Gambia15-2214</strain>
    </source>
</reference>
<dbReference type="InterPro" id="IPR037481">
    <property type="entry name" value="LacX"/>
</dbReference>
<dbReference type="CDD" id="cd09024">
    <property type="entry name" value="Aldose_epim_lacX"/>
    <property type="match status" value="1"/>
</dbReference>
<evidence type="ECO:0000313" key="2">
    <source>
        <dbReference type="Proteomes" id="UP000823914"/>
    </source>
</evidence>
<comment type="caution">
    <text evidence="1">The sequence shown here is derived from an EMBL/GenBank/DDBJ whole genome shotgun (WGS) entry which is preliminary data.</text>
</comment>
<reference evidence="1" key="2">
    <citation type="submission" date="2021-04" db="EMBL/GenBank/DDBJ databases">
        <authorList>
            <person name="Gilroy R."/>
        </authorList>
    </citation>
    <scope>NUCLEOTIDE SEQUENCE</scope>
    <source>
        <strain evidence="1">Gambia15-2214</strain>
    </source>
</reference>
<evidence type="ECO:0000313" key="1">
    <source>
        <dbReference type="EMBL" id="MBU3850182.1"/>
    </source>
</evidence>
<dbReference type="InterPro" id="IPR014718">
    <property type="entry name" value="GH-type_carb-bd"/>
</dbReference>
<protein>
    <submittedName>
        <fullName evidence="1">Aldose 1-epimerase family protein</fullName>
    </submittedName>
</protein>
<name>A0A9E2L3P9_9SPIR</name>
<dbReference type="PANTHER" id="PTHR11122">
    <property type="entry name" value="APOSPORY-ASSOCIATED PROTEIN C-RELATED"/>
    <property type="match status" value="1"/>
</dbReference>
<dbReference type="SUPFAM" id="SSF74650">
    <property type="entry name" value="Galactose mutarotase-like"/>
    <property type="match status" value="1"/>
</dbReference>
<dbReference type="GO" id="GO:0005975">
    <property type="term" value="P:carbohydrate metabolic process"/>
    <property type="evidence" value="ECO:0007669"/>
    <property type="project" value="InterPro"/>
</dbReference>
<proteinExistence type="predicted"/>
<dbReference type="InterPro" id="IPR008183">
    <property type="entry name" value="Aldose_1/G6P_1-epimerase"/>
</dbReference>
<dbReference type="Pfam" id="PF01263">
    <property type="entry name" value="Aldose_epim"/>
    <property type="match status" value="1"/>
</dbReference>
<organism evidence="1 2">
    <name type="scientific">Candidatus Treponema excrementipullorum</name>
    <dbReference type="NCBI Taxonomy" id="2838768"/>
    <lineage>
        <taxon>Bacteria</taxon>
        <taxon>Pseudomonadati</taxon>
        <taxon>Spirochaetota</taxon>
        <taxon>Spirochaetia</taxon>
        <taxon>Spirochaetales</taxon>
        <taxon>Treponemataceae</taxon>
        <taxon>Treponema</taxon>
    </lineage>
</organism>